<dbReference type="AlphaFoldDB" id="A0A009HY26"/>
<organism evidence="2 3">
    <name type="scientific">Acinetobacter baumannii (strain 1295743)</name>
    <dbReference type="NCBI Taxonomy" id="1310613"/>
    <lineage>
        <taxon>Bacteria</taxon>
        <taxon>Pseudomonadati</taxon>
        <taxon>Pseudomonadota</taxon>
        <taxon>Gammaproteobacteria</taxon>
        <taxon>Moraxellales</taxon>
        <taxon>Moraxellaceae</taxon>
        <taxon>Acinetobacter</taxon>
        <taxon>Acinetobacter calcoaceticus/baumannii complex</taxon>
    </lineage>
</organism>
<dbReference type="Pfam" id="PF04233">
    <property type="entry name" value="Phage_Mu_F"/>
    <property type="match status" value="1"/>
</dbReference>
<proteinExistence type="predicted"/>
<comment type="caution">
    <text evidence="2">The sequence shown here is derived from an EMBL/GenBank/DDBJ whole genome shotgun (WGS) entry which is preliminary data.</text>
</comment>
<name>A0A009HY26_ACIB9</name>
<dbReference type="RefSeq" id="WP_000790417.1">
    <property type="nucleotide sequence ID" value="NZ_JEWH01000111.1"/>
</dbReference>
<dbReference type="EMBL" id="JEWH01000111">
    <property type="protein sequence ID" value="EXB03281.1"/>
    <property type="molecule type" value="Genomic_DNA"/>
</dbReference>
<dbReference type="InterPro" id="IPR006528">
    <property type="entry name" value="Phage_head_morphogenesis_dom"/>
</dbReference>
<dbReference type="NCBIfam" id="TIGR01641">
    <property type="entry name" value="phageSPP1_gp7"/>
    <property type="match status" value="1"/>
</dbReference>
<dbReference type="PATRIC" id="fig|1310613.3.peg.4001"/>
<evidence type="ECO:0000313" key="2">
    <source>
        <dbReference type="EMBL" id="EXB03281.1"/>
    </source>
</evidence>
<evidence type="ECO:0000313" key="3">
    <source>
        <dbReference type="Proteomes" id="UP000020595"/>
    </source>
</evidence>
<evidence type="ECO:0000259" key="1">
    <source>
        <dbReference type="Pfam" id="PF04233"/>
    </source>
</evidence>
<gene>
    <name evidence="2" type="ORF">J512_4200</name>
</gene>
<accession>A0A009HY26</accession>
<feature type="domain" description="Phage head morphogenesis" evidence="1">
    <location>
        <begin position="152"/>
        <end position="264"/>
    </location>
</feature>
<sequence>MKNITEKSLFDVFTQHQAYLYRASSRSVNELYKFFNSETMVMLDRLSNLMKELNETEKFALAGGEYTTQHLKNIQLVISNWFNSINTVLPEMFTHSATALAIYESNYMAKLFGKVIKDLEGEQLYQSIKRVPLAGGALVDESLAQISENALQRIEYAIRDGMNTGMTPQQIIKRITGTKRLKYEDGLLNSTKIDIERIIRTLRSHISNQVYLYNFKNFNFEYVRFVSVLDGRTSKICAAVDGSIWKLNDSAKRVPPLHPNCRSILVPVSKDGRLIGNRSFVMDERKVRDIPKDERTQLMGQIDANISFKEFFNLTDNFFQKEWLGPKRYKLYKEGQFDFDKFFDPKGRLYTLDELRELDERTFKILGL</sequence>
<protein>
    <submittedName>
        <fullName evidence="2">Phage head morphogenesis, SPP1 gp7 family domain protein</fullName>
    </submittedName>
</protein>
<dbReference type="Proteomes" id="UP000020595">
    <property type="component" value="Unassembled WGS sequence"/>
</dbReference>
<reference evidence="2 3" key="1">
    <citation type="submission" date="2014-02" db="EMBL/GenBank/DDBJ databases">
        <title>Comparative genomics and transcriptomics to identify genetic mechanisms underlying the emergence of carbapenem resistant Acinetobacter baumannii (CRAb).</title>
        <authorList>
            <person name="Harris A.D."/>
            <person name="Johnson K.J."/>
            <person name="George J."/>
            <person name="Shefchek K."/>
            <person name="Daugherty S.C."/>
            <person name="Parankush S."/>
            <person name="Sadzewicz L."/>
            <person name="Tallon L."/>
            <person name="Sengamalay N."/>
            <person name="Hazen T.H."/>
            <person name="Rasko D.A."/>
        </authorList>
    </citation>
    <scope>NUCLEOTIDE SEQUENCE [LARGE SCALE GENOMIC DNA]</scope>
    <source>
        <strain evidence="2 3">1295743</strain>
    </source>
</reference>